<gene>
    <name evidence="1" type="ORF">NYG85_00335</name>
    <name evidence="2" type="ORF">NYG85_01410</name>
</gene>
<dbReference type="InterPro" id="IPR012349">
    <property type="entry name" value="Split_barrel_FMN-bd"/>
</dbReference>
<proteinExistence type="predicted"/>
<reference evidence="2" key="2">
    <citation type="journal article" date="2023" name="Microorganisms">
        <title>Isolation and Genomic Characteristics of Cat-Borne Campylobacter felis sp. nov. and Sheep-Borne Campylobacter ovis sp. nov.</title>
        <authorList>
            <person name="Wang H."/>
            <person name="Li Y."/>
            <person name="Gu Y."/>
            <person name="Zhou G."/>
            <person name="Chen X."/>
            <person name="Zhang X."/>
            <person name="Shao Z."/>
            <person name="Zhang J."/>
            <person name="Zhang M."/>
        </authorList>
    </citation>
    <scope>NUCLEOTIDE SEQUENCE</scope>
    <source>
        <strain evidence="2">PS10</strain>
    </source>
</reference>
<evidence type="ECO:0000313" key="2">
    <source>
        <dbReference type="EMBL" id="MDL0088032.1"/>
    </source>
</evidence>
<accession>A0ABT7HM70</accession>
<dbReference type="Proteomes" id="UP001173801">
    <property type="component" value="Unassembled WGS sequence"/>
</dbReference>
<protein>
    <submittedName>
        <fullName evidence="2">Pyridoxamine 5'-phosphate oxidase family protein</fullName>
    </submittedName>
</protein>
<dbReference type="EMBL" id="JANURM010000001">
    <property type="protein sequence ID" value="MDL0088032.1"/>
    <property type="molecule type" value="Genomic_DNA"/>
</dbReference>
<dbReference type="SUPFAM" id="SSF50475">
    <property type="entry name" value="FMN-binding split barrel"/>
    <property type="match status" value="1"/>
</dbReference>
<sequence>MLDERILKFIKKEHLASICVIKDDGTPHAFSAFYAFNSDEISLFIASDESTEHIKAIKNRPEISGTIALNTLIVGKIRGVQFNGTISVAEDVENYFKRFVFAKSMNAKIYKILLKSIKFTDNTLGFGTKILWQRS</sequence>
<dbReference type="RefSeq" id="WP_284936556.1">
    <property type="nucleotide sequence ID" value="NZ_JANURM010000001.1"/>
</dbReference>
<keyword evidence="3" id="KW-1185">Reference proteome</keyword>
<comment type="caution">
    <text evidence="2">The sequence shown here is derived from an EMBL/GenBank/DDBJ whole genome shotgun (WGS) entry which is preliminary data.</text>
</comment>
<dbReference type="Gene3D" id="2.30.110.10">
    <property type="entry name" value="Electron Transport, Fmn-binding Protein, Chain A"/>
    <property type="match status" value="1"/>
</dbReference>
<reference evidence="2" key="1">
    <citation type="submission" date="2022-08" db="EMBL/GenBank/DDBJ databases">
        <authorList>
            <person name="Wang H."/>
        </authorList>
    </citation>
    <scope>NUCLEOTIDE SEQUENCE</scope>
    <source>
        <strain evidence="2">PS10</strain>
    </source>
</reference>
<name>A0ABT7HM70_9BACT</name>
<evidence type="ECO:0000313" key="3">
    <source>
        <dbReference type="Proteomes" id="UP001173801"/>
    </source>
</evidence>
<evidence type="ECO:0000313" key="1">
    <source>
        <dbReference type="EMBL" id="MDL0087821.1"/>
    </source>
</evidence>
<dbReference type="EMBL" id="JANURM010000001">
    <property type="protein sequence ID" value="MDL0087821.1"/>
    <property type="molecule type" value="Genomic_DNA"/>
</dbReference>
<organism evidence="2 3">
    <name type="scientific">Campylobacter gastrosuis</name>
    <dbReference type="NCBI Taxonomy" id="2974576"/>
    <lineage>
        <taxon>Bacteria</taxon>
        <taxon>Pseudomonadati</taxon>
        <taxon>Campylobacterota</taxon>
        <taxon>Epsilonproteobacteria</taxon>
        <taxon>Campylobacterales</taxon>
        <taxon>Campylobacteraceae</taxon>
        <taxon>Campylobacter</taxon>
    </lineage>
</organism>